<accession>A0A926VI15</accession>
<reference evidence="1" key="1">
    <citation type="journal article" date="2015" name="ISME J.">
        <title>Draft Genome Sequence of Streptomyces incarnatus NRRL8089, which Produces the Nucleoside Antibiotic Sinefungin.</title>
        <authorList>
            <person name="Oshima K."/>
            <person name="Hattori M."/>
            <person name="Shimizu H."/>
            <person name="Fukuda K."/>
            <person name="Nemoto M."/>
            <person name="Inagaki K."/>
            <person name="Tamura T."/>
        </authorList>
    </citation>
    <scope>NUCLEOTIDE SEQUENCE</scope>
    <source>
        <strain evidence="1">FACHB-1375</strain>
    </source>
</reference>
<evidence type="ECO:0000313" key="2">
    <source>
        <dbReference type="Proteomes" id="UP000641646"/>
    </source>
</evidence>
<protein>
    <submittedName>
        <fullName evidence="1">Uncharacterized protein</fullName>
    </submittedName>
</protein>
<gene>
    <name evidence="1" type="ORF">H6G03_24390</name>
</gene>
<dbReference type="Proteomes" id="UP000641646">
    <property type="component" value="Unassembled WGS sequence"/>
</dbReference>
<proteinExistence type="predicted"/>
<comment type="caution">
    <text evidence="1">The sequence shown here is derived from an EMBL/GenBank/DDBJ whole genome shotgun (WGS) entry which is preliminary data.</text>
</comment>
<dbReference type="AlphaFoldDB" id="A0A926VI15"/>
<keyword evidence="2" id="KW-1185">Reference proteome</keyword>
<name>A0A926VI15_9CYAN</name>
<dbReference type="EMBL" id="JACJPW010000074">
    <property type="protein sequence ID" value="MBD2184172.1"/>
    <property type="molecule type" value="Genomic_DNA"/>
</dbReference>
<reference evidence="1" key="2">
    <citation type="submission" date="2020-08" db="EMBL/GenBank/DDBJ databases">
        <authorList>
            <person name="Chen M."/>
            <person name="Teng W."/>
            <person name="Zhao L."/>
            <person name="Hu C."/>
            <person name="Zhou Y."/>
            <person name="Han B."/>
            <person name="Song L."/>
            <person name="Shu W."/>
        </authorList>
    </citation>
    <scope>NUCLEOTIDE SEQUENCE</scope>
    <source>
        <strain evidence="1">FACHB-1375</strain>
    </source>
</reference>
<organism evidence="1 2">
    <name type="scientific">Aerosakkonema funiforme FACHB-1375</name>
    <dbReference type="NCBI Taxonomy" id="2949571"/>
    <lineage>
        <taxon>Bacteria</taxon>
        <taxon>Bacillati</taxon>
        <taxon>Cyanobacteriota</taxon>
        <taxon>Cyanophyceae</taxon>
        <taxon>Oscillatoriophycideae</taxon>
        <taxon>Aerosakkonematales</taxon>
        <taxon>Aerosakkonemataceae</taxon>
        <taxon>Aerosakkonema</taxon>
    </lineage>
</organism>
<sequence length="45" mass="5259">MKVQQAQQHTHLCDRYAEYQKFASAIKSFDNLVDFSHLLLFGTDI</sequence>
<dbReference type="RefSeq" id="WP_190470027.1">
    <property type="nucleotide sequence ID" value="NZ_JACJPW010000074.1"/>
</dbReference>
<evidence type="ECO:0000313" key="1">
    <source>
        <dbReference type="EMBL" id="MBD2184172.1"/>
    </source>
</evidence>